<accession>A0ABD0Y3R6</accession>
<evidence type="ECO:0000313" key="1">
    <source>
        <dbReference type="EMBL" id="KAL1117882.1"/>
    </source>
</evidence>
<name>A0ABD0Y3R6_9HEMI</name>
<organism evidence="1 2">
    <name type="scientific">Ranatra chinensis</name>
    <dbReference type="NCBI Taxonomy" id="642074"/>
    <lineage>
        <taxon>Eukaryota</taxon>
        <taxon>Metazoa</taxon>
        <taxon>Ecdysozoa</taxon>
        <taxon>Arthropoda</taxon>
        <taxon>Hexapoda</taxon>
        <taxon>Insecta</taxon>
        <taxon>Pterygota</taxon>
        <taxon>Neoptera</taxon>
        <taxon>Paraneoptera</taxon>
        <taxon>Hemiptera</taxon>
        <taxon>Heteroptera</taxon>
        <taxon>Panheteroptera</taxon>
        <taxon>Nepomorpha</taxon>
        <taxon>Nepidae</taxon>
        <taxon>Ranatrinae</taxon>
        <taxon>Ranatra</taxon>
    </lineage>
</organism>
<gene>
    <name evidence="1" type="ORF">AAG570_004195</name>
</gene>
<dbReference type="EMBL" id="JBFDAA010000015">
    <property type="protein sequence ID" value="KAL1117882.1"/>
    <property type="molecule type" value="Genomic_DNA"/>
</dbReference>
<evidence type="ECO:0000313" key="2">
    <source>
        <dbReference type="Proteomes" id="UP001558652"/>
    </source>
</evidence>
<dbReference type="AlphaFoldDB" id="A0ABD0Y3R6"/>
<sequence>MRMIAGVMKSTPKEWLPVLSHIQPPNLRRINALIGEYNKIQQNQNLPIHEDVGDANQSRLISRIARTAIAAMDEEFSLIGSWQQEWFAKQNISTPYITHEPPGFHLPRKSWLELNRVRAQRGRCAYAMHKWGKAPTSFCECGAIGAVRRIVEECPRTAYSGKPEDFLTATPESIAYLKSLNVCL</sequence>
<dbReference type="Proteomes" id="UP001558652">
    <property type="component" value="Unassembled WGS sequence"/>
</dbReference>
<keyword evidence="2" id="KW-1185">Reference proteome</keyword>
<proteinExistence type="predicted"/>
<protein>
    <submittedName>
        <fullName evidence="1">Uncharacterized protein</fullName>
    </submittedName>
</protein>
<reference evidence="1 2" key="1">
    <citation type="submission" date="2024-07" db="EMBL/GenBank/DDBJ databases">
        <title>Chromosome-level genome assembly of the water stick insect Ranatra chinensis (Heteroptera: Nepidae).</title>
        <authorList>
            <person name="Liu X."/>
        </authorList>
    </citation>
    <scope>NUCLEOTIDE SEQUENCE [LARGE SCALE GENOMIC DNA]</scope>
    <source>
        <strain evidence="1">Cailab_2021Rc</strain>
        <tissue evidence="1">Muscle</tissue>
    </source>
</reference>
<comment type="caution">
    <text evidence="1">The sequence shown here is derived from an EMBL/GenBank/DDBJ whole genome shotgun (WGS) entry which is preliminary data.</text>
</comment>